<dbReference type="RefSeq" id="WP_221870621.1">
    <property type="nucleotide sequence ID" value="NZ_JACWFH010000005.1"/>
</dbReference>
<keyword evidence="2" id="KW-1185">Reference proteome</keyword>
<name>A0ABS7K050_9BACI</name>
<dbReference type="Pfam" id="PF07931">
    <property type="entry name" value="CPT"/>
    <property type="match status" value="1"/>
</dbReference>
<comment type="caution">
    <text evidence="1">The sequence shown here is derived from an EMBL/GenBank/DDBJ whole genome shotgun (WGS) entry which is preliminary data.</text>
</comment>
<evidence type="ECO:0000313" key="1">
    <source>
        <dbReference type="EMBL" id="MBY0095550.1"/>
    </source>
</evidence>
<gene>
    <name evidence="1" type="ORF">H0185_01780</name>
</gene>
<organism evidence="1 2">
    <name type="scientific">Mesobacillus maritimus</name>
    <dbReference type="NCBI Taxonomy" id="1643336"/>
    <lineage>
        <taxon>Bacteria</taxon>
        <taxon>Bacillati</taxon>
        <taxon>Bacillota</taxon>
        <taxon>Bacilli</taxon>
        <taxon>Bacillales</taxon>
        <taxon>Bacillaceae</taxon>
        <taxon>Mesobacillus</taxon>
    </lineage>
</organism>
<dbReference type="InterPro" id="IPR027417">
    <property type="entry name" value="P-loop_NTPase"/>
</dbReference>
<dbReference type="Gene3D" id="3.40.50.300">
    <property type="entry name" value="P-loop containing nucleotide triphosphate hydrolases"/>
    <property type="match status" value="1"/>
</dbReference>
<reference evidence="1 2" key="1">
    <citation type="submission" date="2020-07" db="EMBL/GenBank/DDBJ databases">
        <title>Fungal Genomes of the International Space Station.</title>
        <authorList>
            <person name="Seuylemezian A."/>
            <person name="Singh N.K."/>
            <person name="Wood J."/>
            <person name="Venkateswaran K."/>
        </authorList>
    </citation>
    <scope>NUCLEOTIDE SEQUENCE [LARGE SCALE GENOMIC DNA]</scope>
    <source>
        <strain evidence="1 2">PL-B2</strain>
    </source>
</reference>
<dbReference type="EMBL" id="JACWFH010000005">
    <property type="protein sequence ID" value="MBY0095550.1"/>
    <property type="molecule type" value="Genomic_DNA"/>
</dbReference>
<proteinExistence type="predicted"/>
<dbReference type="SUPFAM" id="SSF52540">
    <property type="entry name" value="P-loop containing nucleoside triphosphate hydrolases"/>
    <property type="match status" value="1"/>
</dbReference>
<dbReference type="PIRSF" id="PIRSF007531">
    <property type="entry name" value="CPT"/>
    <property type="match status" value="1"/>
</dbReference>
<sequence>MTRGKIILLNGVSSSGKSSLAKAIVKRLPDHFHYSIDDFDMVIERMEDRENQRLIPVSTEYYFHRTIRMFSDSGINLVVDQILHNDDTLRDCLSTLEGYPVYFVGVHCPQNELEKREMERGDRSLGLSKKQLKYVHQQNEAYDIEVNTALENMDTSADKIVKTYLNAGDLKGWHSY</sequence>
<dbReference type="InterPro" id="IPR012853">
    <property type="entry name" value="CPT"/>
</dbReference>
<dbReference type="Proteomes" id="UP000769780">
    <property type="component" value="Unassembled WGS sequence"/>
</dbReference>
<protein>
    <submittedName>
        <fullName evidence="1">AAA family ATPase</fullName>
    </submittedName>
</protein>
<accession>A0ABS7K050</accession>
<evidence type="ECO:0000313" key="2">
    <source>
        <dbReference type="Proteomes" id="UP000769780"/>
    </source>
</evidence>